<protein>
    <submittedName>
        <fullName evidence="1">Uncharacterized protein</fullName>
    </submittedName>
</protein>
<organism evidence="1 2">
    <name type="scientific">Mycoplasmopsis verecunda</name>
    <dbReference type="NCBI Taxonomy" id="171291"/>
    <lineage>
        <taxon>Bacteria</taxon>
        <taxon>Bacillati</taxon>
        <taxon>Mycoplasmatota</taxon>
        <taxon>Mycoplasmoidales</taxon>
        <taxon>Metamycoplasmataceae</taxon>
        <taxon>Mycoplasmopsis</taxon>
    </lineage>
</organism>
<name>A0A1T4LG73_9BACT</name>
<dbReference type="AlphaFoldDB" id="A0A1T4LG73"/>
<dbReference type="STRING" id="171291.SAMN02745154_00441"/>
<gene>
    <name evidence="1" type="ORF">SAMN02745154_00441</name>
</gene>
<evidence type="ECO:0000313" key="1">
    <source>
        <dbReference type="EMBL" id="SJZ53626.1"/>
    </source>
</evidence>
<accession>A0A1T4LG73</accession>
<dbReference type="Proteomes" id="UP000190389">
    <property type="component" value="Unassembled WGS sequence"/>
</dbReference>
<keyword evidence="2" id="KW-1185">Reference proteome</keyword>
<dbReference type="RefSeq" id="WP_078747168.1">
    <property type="nucleotide sequence ID" value="NZ_CP137850.1"/>
</dbReference>
<sequence length="148" mass="17055">MLNSYRKYNSSTIGGTSTAASYKILTNKQKYYANLAKEINTHIYDLNVYISSLLSSFSKYNLADDTLKESKESYYRKFAILDNIETSINKLISALKENLKYLSNNKDKELHNQIISLLDEFKKSVANEKDYLTSKLSSFMSRNSYASY</sequence>
<proteinExistence type="predicted"/>
<evidence type="ECO:0000313" key="2">
    <source>
        <dbReference type="Proteomes" id="UP000190389"/>
    </source>
</evidence>
<dbReference type="EMBL" id="FUXF01000013">
    <property type="protein sequence ID" value="SJZ53626.1"/>
    <property type="molecule type" value="Genomic_DNA"/>
</dbReference>
<reference evidence="2" key="1">
    <citation type="submission" date="2017-02" db="EMBL/GenBank/DDBJ databases">
        <authorList>
            <person name="Varghese N."/>
            <person name="Submissions S."/>
        </authorList>
    </citation>
    <scope>NUCLEOTIDE SEQUENCE [LARGE SCALE GENOMIC DNA]</scope>
    <source>
        <strain evidence="2">ATCC 27862</strain>
    </source>
</reference>